<protein>
    <recommendedName>
        <fullName evidence="4">DYW domain-containing protein</fullName>
    </recommendedName>
</protein>
<feature type="repeat" description="PPR" evidence="3">
    <location>
        <begin position="596"/>
        <end position="630"/>
    </location>
</feature>
<organism evidence="5 6">
    <name type="scientific">Cuscuta epithymum</name>
    <dbReference type="NCBI Taxonomy" id="186058"/>
    <lineage>
        <taxon>Eukaryota</taxon>
        <taxon>Viridiplantae</taxon>
        <taxon>Streptophyta</taxon>
        <taxon>Embryophyta</taxon>
        <taxon>Tracheophyta</taxon>
        <taxon>Spermatophyta</taxon>
        <taxon>Magnoliopsida</taxon>
        <taxon>eudicotyledons</taxon>
        <taxon>Gunneridae</taxon>
        <taxon>Pentapetalae</taxon>
        <taxon>asterids</taxon>
        <taxon>lamiids</taxon>
        <taxon>Solanales</taxon>
        <taxon>Convolvulaceae</taxon>
        <taxon>Cuscuteae</taxon>
        <taxon>Cuscuta</taxon>
        <taxon>Cuscuta subgen. Cuscuta</taxon>
    </lineage>
</organism>
<keyword evidence="6" id="KW-1185">Reference proteome</keyword>
<evidence type="ECO:0000256" key="1">
    <source>
        <dbReference type="ARBA" id="ARBA00006643"/>
    </source>
</evidence>
<accession>A0AAV0F070</accession>
<dbReference type="InterPro" id="IPR046848">
    <property type="entry name" value="E_motif"/>
</dbReference>
<feature type="repeat" description="PPR" evidence="3">
    <location>
        <begin position="361"/>
        <end position="395"/>
    </location>
</feature>
<dbReference type="NCBIfam" id="TIGR00756">
    <property type="entry name" value="PPR"/>
    <property type="match status" value="7"/>
</dbReference>
<evidence type="ECO:0000313" key="6">
    <source>
        <dbReference type="Proteomes" id="UP001152523"/>
    </source>
</evidence>
<dbReference type="Pfam" id="PF14432">
    <property type="entry name" value="DYW_deaminase"/>
    <property type="match status" value="1"/>
</dbReference>
<dbReference type="PROSITE" id="PS51375">
    <property type="entry name" value="PPR"/>
    <property type="match status" value="5"/>
</dbReference>
<dbReference type="GO" id="GO:0008270">
    <property type="term" value="F:zinc ion binding"/>
    <property type="evidence" value="ECO:0007669"/>
    <property type="project" value="InterPro"/>
</dbReference>
<comment type="caution">
    <text evidence="5">The sequence shown here is derived from an EMBL/GenBank/DDBJ whole genome shotgun (WGS) entry which is preliminary data.</text>
</comment>
<feature type="repeat" description="PPR" evidence="3">
    <location>
        <begin position="157"/>
        <end position="191"/>
    </location>
</feature>
<evidence type="ECO:0000313" key="5">
    <source>
        <dbReference type="EMBL" id="CAH9128869.1"/>
    </source>
</evidence>
<dbReference type="Pfam" id="PF13041">
    <property type="entry name" value="PPR_2"/>
    <property type="match status" value="3"/>
</dbReference>
<dbReference type="Pfam" id="PF20430">
    <property type="entry name" value="Eplus_motif"/>
    <property type="match status" value="1"/>
</dbReference>
<dbReference type="InterPro" id="IPR046849">
    <property type="entry name" value="E2_motif"/>
</dbReference>
<proteinExistence type="inferred from homology"/>
<dbReference type="FunFam" id="1.25.40.10:FF:000776">
    <property type="entry name" value="Pentatricopeptide repeat-containing protein At3g13880"/>
    <property type="match status" value="1"/>
</dbReference>
<gene>
    <name evidence="5" type="ORF">CEPIT_LOCUS29409</name>
</gene>
<dbReference type="InterPro" id="IPR002885">
    <property type="entry name" value="PPR_rpt"/>
</dbReference>
<dbReference type="FunFam" id="1.25.40.10:FF:000344">
    <property type="entry name" value="Pentatricopeptide repeat-containing protein"/>
    <property type="match status" value="1"/>
</dbReference>
<dbReference type="Pfam" id="PF01535">
    <property type="entry name" value="PPR"/>
    <property type="match status" value="5"/>
</dbReference>
<sequence>MAVAANPPITGVKLDHPRPHFSKLKELDFSLSRKPHKFFLIKSQLNNNSTFGSSPSSTDPIAHLSHLCLQSQLDQALSFLISRKDIHQDIEEHIFVSLIKLCEFQRASKHGSLVCSLVLKLMSQLSLRLGNSLLSMLVKLRNLGDAWYVFGKMHERDVFSWNVLIGGYSKNGYFEEALDLYNRMLWVGGGRPDVYTLTCVLSICGRMPDLNMGRHIHAHVARFGIFSNIDVVNAMISMYMKCGEIAPARKLFDEMPLRDTISWNATISGYFENMEYSEGLTLFFLMRESGFCPDLVTLTSVISACKVVCDVRLGMSLHGYVAKTVYKEELSLYNSLIQLYSSIGNLGESLKIFGRVKKHKDVVTWTTMISAYQKNGLPEMAIETYEKMQVDGVVPDEVTMVPVITACASLGLLEMGIKLNEIAEGMGFVKYVTVSNTLIYLYSKCGDIDKALQVFHQIPTKDVISWTSIIWGLHINNRDLEALVFFRQMKDPNPVTLISSLSACSGMGALMSGKEIHGYVVRNGVDFDGFLPNALLNLYIRCGKTGPAMNLFNNNLQRAHDISAWNIMLTGYARFGKGRPAVELFSRMVDSNIKPDEITFLSLLCACSRTGMVSEGLEYFKNMESEFVVKPNLKHYACVVDLLGRAGKLEEAYDFIQRMSVMPDSAIWGALLNSCRTHKNLKLGEIAAKHILEADELNFGYYTLLSRLYTDFEKCDEVIKLKKLMREKGMDFHPGCCWIEVKGKVHAFLSGDISHPQIKEINEVLRSFYDKMKVERNPVDEAKGELFCGHSERLAIAYGLINTLPGMPISVTKNLCTCRGCHDMIKFISMAVRRQICVRDCEGLHCFKDGSCSCGDEGYWGNHDKLN</sequence>
<dbReference type="FunFam" id="1.25.40.10:FF:000073">
    <property type="entry name" value="Pentatricopeptide repeat-containing protein chloroplastic"/>
    <property type="match status" value="1"/>
</dbReference>
<comment type="similarity">
    <text evidence="1">Belongs to the PPR family. PCMP-H subfamily.</text>
</comment>
<name>A0AAV0F070_9ASTE</name>
<evidence type="ECO:0000256" key="2">
    <source>
        <dbReference type="ARBA" id="ARBA00022737"/>
    </source>
</evidence>
<dbReference type="Proteomes" id="UP001152523">
    <property type="component" value="Unassembled WGS sequence"/>
</dbReference>
<dbReference type="GO" id="GO:0009451">
    <property type="term" value="P:RNA modification"/>
    <property type="evidence" value="ECO:0007669"/>
    <property type="project" value="InterPro"/>
</dbReference>
<dbReference type="InterPro" id="IPR011990">
    <property type="entry name" value="TPR-like_helical_dom_sf"/>
</dbReference>
<feature type="repeat" description="PPR" evidence="3">
    <location>
        <begin position="561"/>
        <end position="595"/>
    </location>
</feature>
<dbReference type="AlphaFoldDB" id="A0AAV0F070"/>
<dbReference type="Pfam" id="PF20431">
    <property type="entry name" value="E_motif"/>
    <property type="match status" value="1"/>
</dbReference>
<reference evidence="5" key="1">
    <citation type="submission" date="2022-07" db="EMBL/GenBank/DDBJ databases">
        <authorList>
            <person name="Macas J."/>
            <person name="Novak P."/>
            <person name="Neumann P."/>
        </authorList>
    </citation>
    <scope>NUCLEOTIDE SEQUENCE</scope>
</reference>
<feature type="domain" description="DYW" evidence="4">
    <location>
        <begin position="778"/>
        <end position="856"/>
    </location>
</feature>
<dbReference type="PANTHER" id="PTHR47926:SF452">
    <property type="entry name" value="PENTATRICOPEPTIDE REPEAT-CONTAINING PROTEIN"/>
    <property type="match status" value="1"/>
</dbReference>
<dbReference type="Gene3D" id="1.25.40.10">
    <property type="entry name" value="Tetratricopeptide repeat domain"/>
    <property type="match status" value="5"/>
</dbReference>
<evidence type="ECO:0000256" key="3">
    <source>
        <dbReference type="PROSITE-ProRule" id="PRU00708"/>
    </source>
</evidence>
<dbReference type="EMBL" id="CAMAPF010000954">
    <property type="protein sequence ID" value="CAH9128869.1"/>
    <property type="molecule type" value="Genomic_DNA"/>
</dbReference>
<dbReference type="GO" id="GO:0003723">
    <property type="term" value="F:RNA binding"/>
    <property type="evidence" value="ECO:0007669"/>
    <property type="project" value="InterPro"/>
</dbReference>
<dbReference type="InterPro" id="IPR046960">
    <property type="entry name" value="PPR_At4g14850-like_plant"/>
</dbReference>
<evidence type="ECO:0000259" key="4">
    <source>
        <dbReference type="Pfam" id="PF14432"/>
    </source>
</evidence>
<dbReference type="PANTHER" id="PTHR47926">
    <property type="entry name" value="PENTATRICOPEPTIDE REPEAT-CONTAINING PROTEIN"/>
    <property type="match status" value="1"/>
</dbReference>
<dbReference type="InterPro" id="IPR032867">
    <property type="entry name" value="DYW_dom"/>
</dbReference>
<feature type="repeat" description="PPR" evidence="3">
    <location>
        <begin position="259"/>
        <end position="293"/>
    </location>
</feature>
<keyword evidence="2" id="KW-0677">Repeat</keyword>